<evidence type="ECO:0000256" key="5">
    <source>
        <dbReference type="ARBA" id="ARBA00022692"/>
    </source>
</evidence>
<keyword evidence="5 8" id="KW-0812">Transmembrane</keyword>
<comment type="caution">
    <text evidence="9">The sequence shown here is derived from an EMBL/GenBank/DDBJ whole genome shotgun (WGS) entry which is preliminary data.</text>
</comment>
<comment type="similarity">
    <text evidence="2 8">Belongs to the 4-toluene sulfonate uptake permease (TSUP) (TC 2.A.102) family.</text>
</comment>
<gene>
    <name evidence="9" type="ORF">CS022_07790</name>
</gene>
<dbReference type="InterPro" id="IPR052017">
    <property type="entry name" value="TSUP"/>
</dbReference>
<feature type="transmembrane region" description="Helical" evidence="8">
    <location>
        <begin position="85"/>
        <end position="115"/>
    </location>
</feature>
<accession>A0A4Q0YSI4</accession>
<comment type="subcellular location">
    <subcellularLocation>
        <location evidence="1 8">Cell membrane</location>
        <topology evidence="1 8">Multi-pass membrane protein</topology>
    </subcellularLocation>
</comment>
<evidence type="ECO:0000256" key="3">
    <source>
        <dbReference type="ARBA" id="ARBA00022448"/>
    </source>
</evidence>
<dbReference type="GO" id="GO:0005886">
    <property type="term" value="C:plasma membrane"/>
    <property type="evidence" value="ECO:0007669"/>
    <property type="project" value="UniProtKB-SubCell"/>
</dbReference>
<protein>
    <recommendedName>
        <fullName evidence="8">Probable membrane transporter protein</fullName>
    </recommendedName>
</protein>
<feature type="transmembrane region" description="Helical" evidence="8">
    <location>
        <begin position="127"/>
        <end position="152"/>
    </location>
</feature>
<keyword evidence="3" id="KW-0813">Transport</keyword>
<evidence type="ECO:0000256" key="1">
    <source>
        <dbReference type="ARBA" id="ARBA00004651"/>
    </source>
</evidence>
<dbReference type="InterPro" id="IPR002781">
    <property type="entry name" value="TM_pro_TauE-like"/>
</dbReference>
<evidence type="ECO:0000313" key="10">
    <source>
        <dbReference type="Proteomes" id="UP000290287"/>
    </source>
</evidence>
<evidence type="ECO:0000256" key="6">
    <source>
        <dbReference type="ARBA" id="ARBA00022989"/>
    </source>
</evidence>
<keyword evidence="10" id="KW-1185">Reference proteome</keyword>
<keyword evidence="7 8" id="KW-0472">Membrane</keyword>
<proteinExistence type="inferred from homology"/>
<feature type="transmembrane region" description="Helical" evidence="8">
    <location>
        <begin position="223"/>
        <end position="240"/>
    </location>
</feature>
<dbReference type="RefSeq" id="WP_129121809.1">
    <property type="nucleotide sequence ID" value="NZ_PEIB01000007.1"/>
</dbReference>
<feature type="transmembrane region" description="Helical" evidence="8">
    <location>
        <begin position="45"/>
        <end position="64"/>
    </location>
</feature>
<evidence type="ECO:0000313" key="9">
    <source>
        <dbReference type="EMBL" id="RXJ73645.1"/>
    </source>
</evidence>
<keyword evidence="6 8" id="KW-1133">Transmembrane helix</keyword>
<dbReference type="AlphaFoldDB" id="A0A4Q0YSI4"/>
<name>A0A4Q0YSI4_9GAMM</name>
<dbReference type="Pfam" id="PF01925">
    <property type="entry name" value="TauE"/>
    <property type="match status" value="1"/>
</dbReference>
<dbReference type="PANTHER" id="PTHR30269">
    <property type="entry name" value="TRANSMEMBRANE PROTEIN YFCA"/>
    <property type="match status" value="1"/>
</dbReference>
<dbReference type="OrthoDB" id="5472127at2"/>
<dbReference type="Proteomes" id="UP000290287">
    <property type="component" value="Unassembled WGS sequence"/>
</dbReference>
<feature type="transmembrane region" description="Helical" evidence="8">
    <location>
        <begin position="12"/>
        <end position="39"/>
    </location>
</feature>
<dbReference type="EMBL" id="PEIB01000007">
    <property type="protein sequence ID" value="RXJ73645.1"/>
    <property type="molecule type" value="Genomic_DNA"/>
</dbReference>
<evidence type="ECO:0000256" key="7">
    <source>
        <dbReference type="ARBA" id="ARBA00023136"/>
    </source>
</evidence>
<evidence type="ECO:0000256" key="2">
    <source>
        <dbReference type="ARBA" id="ARBA00009142"/>
    </source>
</evidence>
<feature type="transmembrane region" description="Helical" evidence="8">
    <location>
        <begin position="164"/>
        <end position="184"/>
    </location>
</feature>
<organism evidence="9 10">
    <name type="scientific">Veronia nyctiphanis</name>
    <dbReference type="NCBI Taxonomy" id="1278244"/>
    <lineage>
        <taxon>Bacteria</taxon>
        <taxon>Pseudomonadati</taxon>
        <taxon>Pseudomonadota</taxon>
        <taxon>Gammaproteobacteria</taxon>
        <taxon>Vibrionales</taxon>
        <taxon>Vibrionaceae</taxon>
        <taxon>Veronia</taxon>
    </lineage>
</organism>
<dbReference type="PANTHER" id="PTHR30269:SF37">
    <property type="entry name" value="MEMBRANE TRANSPORTER PROTEIN"/>
    <property type="match status" value="1"/>
</dbReference>
<keyword evidence="4 8" id="KW-1003">Cell membrane</keyword>
<evidence type="ECO:0000256" key="8">
    <source>
        <dbReference type="RuleBase" id="RU363041"/>
    </source>
</evidence>
<sequence>MTTEIFDYLFVALLLSIGAFIQSLVGFGLAIVVAPVLLIIDSSHVPSTITVVALYLGLINAWQYRGHLSLGGLTWAFLGRVPGSILGGVVLTVFSLTVIEITLALLVLFSVMISLSKVSVRPSNPNMLIAGFFSGLMGTTTSVGGPPMALVLQNAKAHQLRANLAIYLTVSCLLSLCVLAYTGHFNVRHLQYGLFSLPFVLISTVIAYKVADSINPAWMKKGVLVLCTLAAIGLLSHALSA</sequence>
<evidence type="ECO:0000256" key="4">
    <source>
        <dbReference type="ARBA" id="ARBA00022475"/>
    </source>
</evidence>
<feature type="transmembrane region" description="Helical" evidence="8">
    <location>
        <begin position="190"/>
        <end position="211"/>
    </location>
</feature>
<reference evidence="9 10" key="1">
    <citation type="submission" date="2017-10" db="EMBL/GenBank/DDBJ databases">
        <title>Nyctiphanis sp. nov., isolated from the stomach of the euphausiid Nyctiphanes simplex (Hansen, 1911) in the Gulf of California.</title>
        <authorList>
            <person name="Gomez-Gil B."/>
            <person name="Aguilar-Mendez M."/>
            <person name="Lopez-Cortes A."/>
            <person name="Gomez-Gutierrez J."/>
            <person name="Roque A."/>
            <person name="Lang E."/>
            <person name="Gonzalez-Castillo A."/>
        </authorList>
    </citation>
    <scope>NUCLEOTIDE SEQUENCE [LARGE SCALE GENOMIC DNA]</scope>
    <source>
        <strain evidence="9 10">CAIM 600</strain>
    </source>
</reference>